<gene>
    <name evidence="2" type="ORF">PPSIR1_07238</name>
</gene>
<feature type="compositionally biased region" description="Acidic residues" evidence="1">
    <location>
        <begin position="15"/>
        <end position="24"/>
    </location>
</feature>
<accession>A6G5A6</accession>
<evidence type="ECO:0000256" key="1">
    <source>
        <dbReference type="SAM" id="MobiDB-lite"/>
    </source>
</evidence>
<organism evidence="2 3">
    <name type="scientific">Plesiocystis pacifica SIR-1</name>
    <dbReference type="NCBI Taxonomy" id="391625"/>
    <lineage>
        <taxon>Bacteria</taxon>
        <taxon>Pseudomonadati</taxon>
        <taxon>Myxococcota</taxon>
        <taxon>Polyangia</taxon>
        <taxon>Nannocystales</taxon>
        <taxon>Nannocystaceae</taxon>
        <taxon>Plesiocystis</taxon>
    </lineage>
</organism>
<feature type="compositionally biased region" description="Polar residues" evidence="1">
    <location>
        <begin position="1"/>
        <end position="10"/>
    </location>
</feature>
<comment type="caution">
    <text evidence="2">The sequence shown here is derived from an EMBL/GenBank/DDBJ whole genome shotgun (WGS) entry which is preliminary data.</text>
</comment>
<evidence type="ECO:0000313" key="2">
    <source>
        <dbReference type="EMBL" id="EDM79018.1"/>
    </source>
</evidence>
<dbReference type="STRING" id="391625.PPSIR1_07238"/>
<name>A6G5A6_9BACT</name>
<reference evidence="2 3" key="1">
    <citation type="submission" date="2007-06" db="EMBL/GenBank/DDBJ databases">
        <authorList>
            <person name="Shimkets L."/>
            <person name="Ferriera S."/>
            <person name="Johnson J."/>
            <person name="Kravitz S."/>
            <person name="Beeson K."/>
            <person name="Sutton G."/>
            <person name="Rogers Y.-H."/>
            <person name="Friedman R."/>
            <person name="Frazier M."/>
            <person name="Venter J.C."/>
        </authorList>
    </citation>
    <scope>NUCLEOTIDE SEQUENCE [LARGE SCALE GENOMIC DNA]</scope>
    <source>
        <strain evidence="2 3">SIR-1</strain>
    </source>
</reference>
<feature type="region of interest" description="Disordered" evidence="1">
    <location>
        <begin position="1"/>
        <end position="36"/>
    </location>
</feature>
<sequence length="252" mass="26463">MALSGCSGTANPGGFEDDGEESETESPPLPDLPQPECSPTKLDACDEGFKCSYVVDALGPTNRCVPILGDKQAGEGCEQIEDSDDCDLGHLCWGTEADGSAGICVAFCTVQLSCGDEDHVCSMSTNDLLPLCLERCHPLDADPGCPEGWGCYPDPDKRWSCDRDRSGEAGVHGDPCECLNCCDPGLMCAAGKLVDAEGCGEGGAVGCCAQICDRMDGMPLDDACPTESESCRAFYSQNNLLLGYEQVGICEL</sequence>
<protein>
    <submittedName>
        <fullName evidence="2">Uncharacterized protein</fullName>
    </submittedName>
</protein>
<dbReference type="AlphaFoldDB" id="A6G5A6"/>
<keyword evidence="3" id="KW-1185">Reference proteome</keyword>
<proteinExistence type="predicted"/>
<dbReference type="Proteomes" id="UP000005801">
    <property type="component" value="Unassembled WGS sequence"/>
</dbReference>
<dbReference type="EMBL" id="ABCS01000024">
    <property type="protein sequence ID" value="EDM79018.1"/>
    <property type="molecule type" value="Genomic_DNA"/>
</dbReference>
<evidence type="ECO:0000313" key="3">
    <source>
        <dbReference type="Proteomes" id="UP000005801"/>
    </source>
</evidence>